<dbReference type="SMART" id="SM00419">
    <property type="entry name" value="HTH_CRP"/>
    <property type="match status" value="1"/>
</dbReference>
<dbReference type="AlphaFoldDB" id="A0A3N4RIL6"/>
<gene>
    <name evidence="3" type="ORF">EDD38_7597</name>
</gene>
<feature type="region of interest" description="Disordered" evidence="1">
    <location>
        <begin position="118"/>
        <end position="192"/>
    </location>
</feature>
<organism evidence="3 4">
    <name type="scientific">Kitasatospora cineracea</name>
    <dbReference type="NCBI Taxonomy" id="88074"/>
    <lineage>
        <taxon>Bacteria</taxon>
        <taxon>Bacillati</taxon>
        <taxon>Actinomycetota</taxon>
        <taxon>Actinomycetes</taxon>
        <taxon>Kitasatosporales</taxon>
        <taxon>Streptomycetaceae</taxon>
        <taxon>Kitasatospora</taxon>
    </lineage>
</organism>
<dbReference type="Gene3D" id="1.10.10.10">
    <property type="entry name" value="Winged helix-like DNA-binding domain superfamily/Winged helix DNA-binding domain"/>
    <property type="match status" value="1"/>
</dbReference>
<dbReference type="RefSeq" id="WP_244260348.1">
    <property type="nucleotide sequence ID" value="NZ_JBEYIY010000023.1"/>
</dbReference>
<comment type="caution">
    <text evidence="3">The sequence shown here is derived from an EMBL/GenBank/DDBJ whole genome shotgun (WGS) entry which is preliminary data.</text>
</comment>
<accession>A0A3N4RIL6</accession>
<evidence type="ECO:0000313" key="3">
    <source>
        <dbReference type="EMBL" id="RPE26960.1"/>
    </source>
</evidence>
<evidence type="ECO:0000256" key="1">
    <source>
        <dbReference type="SAM" id="MobiDB-lite"/>
    </source>
</evidence>
<name>A0A3N4RIL6_9ACTN</name>
<feature type="compositionally biased region" description="Basic and acidic residues" evidence="1">
    <location>
        <begin position="154"/>
        <end position="169"/>
    </location>
</feature>
<sequence length="192" mass="21008">MTTAPGPTPLVAFWFNSLLFEYLPNAGLTPTERDVLDILFARQEPGGVVFITQTVLGERLGVRQPNISKALGRLSDLGIIDPPHLRRRGRIRLHKLLAAQEGPRQAIAAVHDESLDDLAAEHPHGPDTAGPGRFALVAEGGPGKGRPAGPRFPGNRERLRTRGRAETDRSPGTPNRVTKAYELPYGERHLER</sequence>
<keyword evidence="4" id="KW-1185">Reference proteome</keyword>
<dbReference type="GO" id="GO:0003677">
    <property type="term" value="F:DNA binding"/>
    <property type="evidence" value="ECO:0007669"/>
    <property type="project" value="UniProtKB-KW"/>
</dbReference>
<dbReference type="Proteomes" id="UP000266906">
    <property type="component" value="Unassembled WGS sequence"/>
</dbReference>
<dbReference type="InterPro" id="IPR000835">
    <property type="entry name" value="HTH_MarR-typ"/>
</dbReference>
<dbReference type="InterPro" id="IPR036388">
    <property type="entry name" value="WH-like_DNA-bd_sf"/>
</dbReference>
<dbReference type="InterPro" id="IPR036390">
    <property type="entry name" value="WH_DNA-bd_sf"/>
</dbReference>
<feature type="domain" description="HTH crp-type" evidence="2">
    <location>
        <begin position="44"/>
        <end position="95"/>
    </location>
</feature>
<dbReference type="InterPro" id="IPR012318">
    <property type="entry name" value="HTH_CRP"/>
</dbReference>
<dbReference type="SUPFAM" id="SSF46785">
    <property type="entry name" value="Winged helix' DNA-binding domain"/>
    <property type="match status" value="1"/>
</dbReference>
<protein>
    <submittedName>
        <fullName evidence="3">DNA-binding MarR family transcriptional regulator</fullName>
    </submittedName>
</protein>
<dbReference type="GO" id="GO:0003700">
    <property type="term" value="F:DNA-binding transcription factor activity"/>
    <property type="evidence" value="ECO:0007669"/>
    <property type="project" value="InterPro"/>
</dbReference>
<proteinExistence type="predicted"/>
<dbReference type="EMBL" id="RKQG01000005">
    <property type="protein sequence ID" value="RPE26960.1"/>
    <property type="molecule type" value="Genomic_DNA"/>
</dbReference>
<evidence type="ECO:0000259" key="2">
    <source>
        <dbReference type="SMART" id="SM00419"/>
    </source>
</evidence>
<dbReference type="Pfam" id="PF12802">
    <property type="entry name" value="MarR_2"/>
    <property type="match status" value="1"/>
</dbReference>
<reference evidence="3 4" key="1">
    <citation type="submission" date="2018-11" db="EMBL/GenBank/DDBJ databases">
        <title>Sequencing the genomes of 1000 actinobacteria strains.</title>
        <authorList>
            <person name="Klenk H.-P."/>
        </authorList>
    </citation>
    <scope>NUCLEOTIDE SEQUENCE [LARGE SCALE GENOMIC DNA]</scope>
    <source>
        <strain evidence="3 4">DSM 44781</strain>
    </source>
</reference>
<evidence type="ECO:0000313" key="4">
    <source>
        <dbReference type="Proteomes" id="UP000266906"/>
    </source>
</evidence>
<keyword evidence="3" id="KW-0238">DNA-binding</keyword>